<dbReference type="RefSeq" id="WP_183975872.1">
    <property type="nucleotide sequence ID" value="NZ_JACIBY010000007.1"/>
</dbReference>
<evidence type="ECO:0000256" key="2">
    <source>
        <dbReference type="ARBA" id="ARBA00023125"/>
    </source>
</evidence>
<organism evidence="5 6">
    <name type="scientific">Runella defluvii</name>
    <dbReference type="NCBI Taxonomy" id="370973"/>
    <lineage>
        <taxon>Bacteria</taxon>
        <taxon>Pseudomonadati</taxon>
        <taxon>Bacteroidota</taxon>
        <taxon>Cytophagia</taxon>
        <taxon>Cytophagales</taxon>
        <taxon>Spirosomataceae</taxon>
        <taxon>Runella</taxon>
    </lineage>
</organism>
<dbReference type="AlphaFoldDB" id="A0A7W5ZPA5"/>
<proteinExistence type="predicted"/>
<dbReference type="InterPro" id="IPR009057">
    <property type="entry name" value="Homeodomain-like_sf"/>
</dbReference>
<dbReference type="GO" id="GO:0043565">
    <property type="term" value="F:sequence-specific DNA binding"/>
    <property type="evidence" value="ECO:0007669"/>
    <property type="project" value="InterPro"/>
</dbReference>
<dbReference type="SUPFAM" id="SSF46689">
    <property type="entry name" value="Homeodomain-like"/>
    <property type="match status" value="1"/>
</dbReference>
<feature type="domain" description="HTH araC/xylS-type" evidence="4">
    <location>
        <begin position="200"/>
        <end position="298"/>
    </location>
</feature>
<dbReference type="PRINTS" id="PR00032">
    <property type="entry name" value="HTHARAC"/>
</dbReference>
<dbReference type="PANTHER" id="PTHR43280">
    <property type="entry name" value="ARAC-FAMILY TRANSCRIPTIONAL REGULATOR"/>
    <property type="match status" value="1"/>
</dbReference>
<dbReference type="InterPro" id="IPR037923">
    <property type="entry name" value="HTH-like"/>
</dbReference>
<protein>
    <submittedName>
        <fullName evidence="5">AraC-like DNA-binding protein</fullName>
    </submittedName>
</protein>
<dbReference type="InterPro" id="IPR018060">
    <property type="entry name" value="HTH_AraC"/>
</dbReference>
<keyword evidence="6" id="KW-1185">Reference proteome</keyword>
<dbReference type="InterPro" id="IPR020449">
    <property type="entry name" value="Tscrpt_reg_AraC-type_HTH"/>
</dbReference>
<dbReference type="EMBL" id="JACIBY010000007">
    <property type="protein sequence ID" value="MBB3839516.1"/>
    <property type="molecule type" value="Genomic_DNA"/>
</dbReference>
<dbReference type="Pfam" id="PF12833">
    <property type="entry name" value="HTH_18"/>
    <property type="match status" value="1"/>
</dbReference>
<evidence type="ECO:0000259" key="4">
    <source>
        <dbReference type="PROSITE" id="PS01124"/>
    </source>
</evidence>
<dbReference type="Proteomes" id="UP000541352">
    <property type="component" value="Unassembled WGS sequence"/>
</dbReference>
<evidence type="ECO:0000256" key="3">
    <source>
        <dbReference type="ARBA" id="ARBA00023163"/>
    </source>
</evidence>
<keyword evidence="3" id="KW-0804">Transcription</keyword>
<keyword evidence="1" id="KW-0805">Transcription regulation</keyword>
<dbReference type="PROSITE" id="PS01124">
    <property type="entry name" value="HTH_ARAC_FAMILY_2"/>
    <property type="match status" value="1"/>
</dbReference>
<dbReference type="SMART" id="SM00342">
    <property type="entry name" value="HTH_ARAC"/>
    <property type="match status" value="1"/>
</dbReference>
<dbReference type="GO" id="GO:0003700">
    <property type="term" value="F:DNA-binding transcription factor activity"/>
    <property type="evidence" value="ECO:0007669"/>
    <property type="project" value="InterPro"/>
</dbReference>
<comment type="caution">
    <text evidence="5">The sequence shown here is derived from an EMBL/GenBank/DDBJ whole genome shotgun (WGS) entry which is preliminary data.</text>
</comment>
<evidence type="ECO:0000313" key="6">
    <source>
        <dbReference type="Proteomes" id="UP000541352"/>
    </source>
</evidence>
<reference evidence="5 6" key="1">
    <citation type="submission" date="2020-08" db="EMBL/GenBank/DDBJ databases">
        <title>Genomic Encyclopedia of Type Strains, Phase IV (KMG-IV): sequencing the most valuable type-strain genomes for metagenomic binning, comparative biology and taxonomic classification.</title>
        <authorList>
            <person name="Goeker M."/>
        </authorList>
    </citation>
    <scope>NUCLEOTIDE SEQUENCE [LARGE SCALE GENOMIC DNA]</scope>
    <source>
        <strain evidence="5 6">DSM 17976</strain>
    </source>
</reference>
<evidence type="ECO:0000256" key="1">
    <source>
        <dbReference type="ARBA" id="ARBA00023015"/>
    </source>
</evidence>
<accession>A0A7W5ZPA5</accession>
<sequence length="302" mass="34576">MSKKIKTFSTYEFVDRYFEPEPPLQEMMRPDFGRFFIVDVQELIKLSKLPVPASRSTTHSLIYLTSGEATMKIGFHDVCIQANECLVVPAGQVFSYDKYEQNQGYIAVFSSDFLIGKIGSKELIDQFEFLTLWGNPIIRPEPSSAPFLAMLFQRVQLEYQQYGLGSSLIQPYFIAALCELNTAYQPLAQGKSTTSLHLTNRFKAFLHQYIRSKHLVSEYAELLHVSPNHLNKIIRDVTNQSPSKWIDETLVLEAKVLLFQSKLSISEIATELGLLDASYFSRLFKKYVGISPLEFRKRIDLS</sequence>
<dbReference type="Gene3D" id="1.10.10.60">
    <property type="entry name" value="Homeodomain-like"/>
    <property type="match status" value="1"/>
</dbReference>
<dbReference type="SUPFAM" id="SSF51215">
    <property type="entry name" value="Regulatory protein AraC"/>
    <property type="match status" value="1"/>
</dbReference>
<gene>
    <name evidence="5" type="ORF">FHS57_003525</name>
</gene>
<dbReference type="PANTHER" id="PTHR43280:SF32">
    <property type="entry name" value="TRANSCRIPTIONAL REGULATORY PROTEIN"/>
    <property type="match status" value="1"/>
</dbReference>
<keyword evidence="2 5" id="KW-0238">DNA-binding</keyword>
<evidence type="ECO:0000313" key="5">
    <source>
        <dbReference type="EMBL" id="MBB3839516.1"/>
    </source>
</evidence>
<name>A0A7W5ZPA5_9BACT</name>